<reference evidence="2 3" key="1">
    <citation type="submission" date="2017-11" db="EMBL/GenBank/DDBJ databases">
        <title>Draft genome sequence of Enterococcus plantarum TRW2 strain isolated from lettuce.</title>
        <authorList>
            <person name="Kim E.B."/>
            <person name="Marco M.L."/>
            <person name="Williams T.R."/>
            <person name="You I.H."/>
        </authorList>
    </citation>
    <scope>NUCLEOTIDE SEQUENCE [LARGE SCALE GENOMIC DNA]</scope>
    <source>
        <strain evidence="2 3">TRW2</strain>
    </source>
</reference>
<dbReference type="Proteomes" id="UP000249828">
    <property type="component" value="Unassembled WGS sequence"/>
</dbReference>
<protein>
    <recommendedName>
        <fullName evidence="1">HipA-like kinase domain-containing protein</fullName>
    </recommendedName>
</protein>
<evidence type="ECO:0000259" key="1">
    <source>
        <dbReference type="Pfam" id="PF20613"/>
    </source>
</evidence>
<sequence length="327" mass="37218">MAVDKHYADTHLSSIASQVGQSKPVKIKADNGKIYFLKNDIVQGTKQNACLFQELLCAQMALSLGVPVPNFAIIELEQDFIENNPDLRFSDKFKKGLYFATEQIEDVEDNLMADHDLALQNGQPRVKRAWNSFFRNIDNKEAIPNIICFDILTHNFDRFGNDGNIMVGRDSVGKRLMFAIDHGHCFGNPFYNIGKVNLLRENDKPINDYIIYYLKNLRDISGTGLSFGSVFQGLEQNIDLENGNPFIEVVTSIEAIQESEIITWLNEIPDEWVVEGQIQKNEYLNFLIRQKMNVRFIINQLALTDVFSNHRGGALDWTIRGKSHGTP</sequence>
<dbReference type="InterPro" id="IPR046748">
    <property type="entry name" value="HipA_2"/>
</dbReference>
<evidence type="ECO:0000313" key="2">
    <source>
        <dbReference type="EMBL" id="PZL71736.1"/>
    </source>
</evidence>
<dbReference type="AlphaFoldDB" id="A0A2W3YV74"/>
<feature type="domain" description="HipA-like kinase" evidence="1">
    <location>
        <begin position="17"/>
        <end position="189"/>
    </location>
</feature>
<organism evidence="2 3">
    <name type="scientific">Enterococcus plantarum</name>
    <dbReference type="NCBI Taxonomy" id="1077675"/>
    <lineage>
        <taxon>Bacteria</taxon>
        <taxon>Bacillati</taxon>
        <taxon>Bacillota</taxon>
        <taxon>Bacilli</taxon>
        <taxon>Lactobacillales</taxon>
        <taxon>Enterococcaceae</taxon>
        <taxon>Enterococcus</taxon>
    </lineage>
</organism>
<dbReference type="RefSeq" id="WP_111248314.1">
    <property type="nucleotide sequence ID" value="NZ_PIEU01000099.1"/>
</dbReference>
<evidence type="ECO:0000313" key="3">
    <source>
        <dbReference type="Proteomes" id="UP000249828"/>
    </source>
</evidence>
<keyword evidence="3" id="KW-1185">Reference proteome</keyword>
<accession>A0A2W3YV74</accession>
<name>A0A2W3YV74_9ENTE</name>
<dbReference type="EMBL" id="PIEU01000099">
    <property type="protein sequence ID" value="PZL71736.1"/>
    <property type="molecule type" value="Genomic_DNA"/>
</dbReference>
<comment type="caution">
    <text evidence="2">The sequence shown here is derived from an EMBL/GenBank/DDBJ whole genome shotgun (WGS) entry which is preliminary data.</text>
</comment>
<dbReference type="Pfam" id="PF20613">
    <property type="entry name" value="HipA_2"/>
    <property type="match status" value="1"/>
</dbReference>
<proteinExistence type="predicted"/>
<gene>
    <name evidence="2" type="ORF">CI088_11680</name>
</gene>